<evidence type="ECO:0000313" key="2">
    <source>
        <dbReference type="Proteomes" id="UP000765160"/>
    </source>
</evidence>
<dbReference type="Gene3D" id="1.10.490.10">
    <property type="entry name" value="Globins"/>
    <property type="match status" value="1"/>
</dbReference>
<sequence>MEPGGGARRAALPVSVQITDAQIASLVDHFYARVRRDPSLGPVFQAAIGAEWDAHLEKLRRFWSAVMLRSGAYHGDPYSAHLRLPGLTPAMFDAWLALFEGSCRDLFPEATAQAFIERARRIARSLRMGLFERLPPGPSAA</sequence>
<gene>
    <name evidence="1" type="ORF">HB662_09835</name>
</gene>
<dbReference type="Proteomes" id="UP000765160">
    <property type="component" value="Unassembled WGS sequence"/>
</dbReference>
<proteinExistence type="predicted"/>
<dbReference type="CDD" id="cd08916">
    <property type="entry name" value="TrHb3_P"/>
    <property type="match status" value="1"/>
</dbReference>
<protein>
    <submittedName>
        <fullName evidence="1">Group III truncated hemoglobin</fullName>
    </submittedName>
</protein>
<comment type="caution">
    <text evidence="1">The sequence shown here is derived from an EMBL/GenBank/DDBJ whole genome shotgun (WGS) entry which is preliminary data.</text>
</comment>
<evidence type="ECO:0000313" key="1">
    <source>
        <dbReference type="EMBL" id="NKE45079.1"/>
    </source>
</evidence>
<dbReference type="InterPro" id="IPR012292">
    <property type="entry name" value="Globin/Proto"/>
</dbReference>
<dbReference type="InterPro" id="IPR009050">
    <property type="entry name" value="Globin-like_sf"/>
</dbReference>
<organism evidence="1 2">
    <name type="scientific">Falsiroseomonas frigidaquae</name>
    <dbReference type="NCBI Taxonomy" id="487318"/>
    <lineage>
        <taxon>Bacteria</taxon>
        <taxon>Pseudomonadati</taxon>
        <taxon>Pseudomonadota</taxon>
        <taxon>Alphaproteobacteria</taxon>
        <taxon>Acetobacterales</taxon>
        <taxon>Roseomonadaceae</taxon>
        <taxon>Falsiroseomonas</taxon>
    </lineage>
</organism>
<reference evidence="1 2" key="1">
    <citation type="submission" date="2020-03" db="EMBL/GenBank/DDBJ databases">
        <title>Roseomonas selenitidurans sp. nov. isolated from soil.</title>
        <authorList>
            <person name="Liu H."/>
        </authorList>
    </citation>
    <scope>NUCLEOTIDE SEQUENCE [LARGE SCALE GENOMIC DNA]</scope>
    <source>
        <strain evidence="1 2">JCM 15073</strain>
    </source>
</reference>
<dbReference type="EMBL" id="JAAVTX010000003">
    <property type="protein sequence ID" value="NKE45079.1"/>
    <property type="molecule type" value="Genomic_DNA"/>
</dbReference>
<dbReference type="SUPFAM" id="SSF46458">
    <property type="entry name" value="Globin-like"/>
    <property type="match status" value="1"/>
</dbReference>
<keyword evidence="2" id="KW-1185">Reference proteome</keyword>
<name>A0ABX1EYG2_9PROT</name>
<accession>A0ABX1EYG2</accession>